<evidence type="ECO:0000313" key="6">
    <source>
        <dbReference type="EMBL" id="GFE80626.1"/>
    </source>
</evidence>
<evidence type="ECO:0000313" key="7">
    <source>
        <dbReference type="Proteomes" id="UP000445000"/>
    </source>
</evidence>
<dbReference type="CDD" id="cd17535">
    <property type="entry name" value="REC_NarL-like"/>
    <property type="match status" value="1"/>
</dbReference>
<organism evidence="6 7">
    <name type="scientific">Steroidobacter agaridevorans</name>
    <dbReference type="NCBI Taxonomy" id="2695856"/>
    <lineage>
        <taxon>Bacteria</taxon>
        <taxon>Pseudomonadati</taxon>
        <taxon>Pseudomonadota</taxon>
        <taxon>Gammaproteobacteria</taxon>
        <taxon>Steroidobacterales</taxon>
        <taxon>Steroidobacteraceae</taxon>
        <taxon>Steroidobacter</taxon>
    </lineage>
</organism>
<evidence type="ECO:0000259" key="5">
    <source>
        <dbReference type="PROSITE" id="PS50110"/>
    </source>
</evidence>
<dbReference type="SMART" id="SM00448">
    <property type="entry name" value="REC"/>
    <property type="match status" value="1"/>
</dbReference>
<name>A0A829YDA9_9GAMM</name>
<feature type="modified residue" description="4-aspartylphosphate" evidence="3">
    <location>
        <position position="59"/>
    </location>
</feature>
<proteinExistence type="predicted"/>
<feature type="domain" description="HTH luxR-type" evidence="4">
    <location>
        <begin position="140"/>
        <end position="205"/>
    </location>
</feature>
<dbReference type="InterPro" id="IPR000792">
    <property type="entry name" value="Tscrpt_reg_LuxR_C"/>
</dbReference>
<dbReference type="EMBL" id="BLJN01000002">
    <property type="protein sequence ID" value="GFE80626.1"/>
    <property type="molecule type" value="Genomic_DNA"/>
</dbReference>
<dbReference type="SMART" id="SM00421">
    <property type="entry name" value="HTH_LUXR"/>
    <property type="match status" value="1"/>
</dbReference>
<dbReference type="Proteomes" id="UP000445000">
    <property type="component" value="Unassembled WGS sequence"/>
</dbReference>
<dbReference type="InterPro" id="IPR058245">
    <property type="entry name" value="NreC/VraR/RcsB-like_REC"/>
</dbReference>
<comment type="caution">
    <text evidence="6">The sequence shown here is derived from an EMBL/GenBank/DDBJ whole genome shotgun (WGS) entry which is preliminary data.</text>
</comment>
<dbReference type="InterPro" id="IPR011006">
    <property type="entry name" value="CheY-like_superfamily"/>
</dbReference>
<dbReference type="InterPro" id="IPR001789">
    <property type="entry name" value="Sig_transdc_resp-reg_receiver"/>
</dbReference>
<keyword evidence="1 3" id="KW-0597">Phosphoprotein</keyword>
<sequence>MSSEAPIRILAADDHPLLREGIASLIGAQRDMRLVAEAATGRETIEQFRAFRPDVTLLDIQMPETSGIDALIAIRSEFPTAKIIMLTTYGGDALAQRALKAGAYSYVLKGLVRKELIETIRAAHAGQKRIHPQVASELAAHLGEDTLSDREIEVLALVAVGNSNKEIGVLLSITEETAKAHVKRIIAKLGANDRTHAVTLAMSRGMLASPLPSKG</sequence>
<evidence type="ECO:0000256" key="2">
    <source>
        <dbReference type="ARBA" id="ARBA00023125"/>
    </source>
</evidence>
<feature type="domain" description="Response regulatory" evidence="5">
    <location>
        <begin position="8"/>
        <end position="124"/>
    </location>
</feature>
<dbReference type="GO" id="GO:0003677">
    <property type="term" value="F:DNA binding"/>
    <property type="evidence" value="ECO:0007669"/>
    <property type="project" value="UniProtKB-KW"/>
</dbReference>
<dbReference type="PANTHER" id="PTHR45566:SF2">
    <property type="entry name" value="NARL SUBFAMILY"/>
    <property type="match status" value="1"/>
</dbReference>
<reference evidence="7" key="1">
    <citation type="submission" date="2020-01" db="EMBL/GenBank/DDBJ databases">
        <title>'Steroidobacter agaridevorans' sp. nov., agar-degrading bacteria isolated from rhizosphere soils.</title>
        <authorList>
            <person name="Ikenaga M."/>
            <person name="Kataoka M."/>
            <person name="Murouchi A."/>
            <person name="Katsuragi S."/>
            <person name="Sakai M."/>
        </authorList>
    </citation>
    <scope>NUCLEOTIDE SEQUENCE [LARGE SCALE GENOMIC DNA]</scope>
    <source>
        <strain evidence="7">YU21-B</strain>
    </source>
</reference>
<dbReference type="GO" id="GO:0000160">
    <property type="term" value="P:phosphorelay signal transduction system"/>
    <property type="evidence" value="ECO:0007669"/>
    <property type="project" value="InterPro"/>
</dbReference>
<dbReference type="SUPFAM" id="SSF52172">
    <property type="entry name" value="CheY-like"/>
    <property type="match status" value="1"/>
</dbReference>
<dbReference type="InterPro" id="IPR016032">
    <property type="entry name" value="Sig_transdc_resp-reg_C-effctor"/>
</dbReference>
<dbReference type="CDD" id="cd06170">
    <property type="entry name" value="LuxR_C_like"/>
    <property type="match status" value="1"/>
</dbReference>
<evidence type="ECO:0000259" key="4">
    <source>
        <dbReference type="PROSITE" id="PS50043"/>
    </source>
</evidence>
<dbReference type="PRINTS" id="PR00038">
    <property type="entry name" value="HTHLUXR"/>
</dbReference>
<dbReference type="PANTHER" id="PTHR45566">
    <property type="entry name" value="HTH-TYPE TRANSCRIPTIONAL REGULATOR YHJB-RELATED"/>
    <property type="match status" value="1"/>
</dbReference>
<dbReference type="RefSeq" id="WP_161812290.1">
    <property type="nucleotide sequence ID" value="NZ_BLJN01000002.1"/>
</dbReference>
<dbReference type="GO" id="GO:0006355">
    <property type="term" value="P:regulation of DNA-templated transcription"/>
    <property type="evidence" value="ECO:0007669"/>
    <property type="project" value="InterPro"/>
</dbReference>
<dbReference type="PROSITE" id="PS50043">
    <property type="entry name" value="HTH_LUXR_2"/>
    <property type="match status" value="1"/>
</dbReference>
<dbReference type="AlphaFoldDB" id="A0A829YDA9"/>
<evidence type="ECO:0000256" key="3">
    <source>
        <dbReference type="PROSITE-ProRule" id="PRU00169"/>
    </source>
</evidence>
<dbReference type="InterPro" id="IPR051015">
    <property type="entry name" value="EvgA-like"/>
</dbReference>
<accession>A0A829YDA9</accession>
<gene>
    <name evidence="6" type="ORF">GCM10011487_26260</name>
</gene>
<keyword evidence="2 6" id="KW-0238">DNA-binding</keyword>
<dbReference type="PROSITE" id="PS50110">
    <property type="entry name" value="RESPONSE_REGULATORY"/>
    <property type="match status" value="1"/>
</dbReference>
<protein>
    <submittedName>
        <fullName evidence="6">DNA-binding response regulator</fullName>
    </submittedName>
</protein>
<dbReference type="Pfam" id="PF00196">
    <property type="entry name" value="GerE"/>
    <property type="match status" value="1"/>
</dbReference>
<dbReference type="Pfam" id="PF00072">
    <property type="entry name" value="Response_reg"/>
    <property type="match status" value="1"/>
</dbReference>
<evidence type="ECO:0000256" key="1">
    <source>
        <dbReference type="ARBA" id="ARBA00022553"/>
    </source>
</evidence>
<dbReference type="SUPFAM" id="SSF46894">
    <property type="entry name" value="C-terminal effector domain of the bipartite response regulators"/>
    <property type="match status" value="1"/>
</dbReference>
<keyword evidence="7" id="KW-1185">Reference proteome</keyword>
<dbReference type="Gene3D" id="3.40.50.2300">
    <property type="match status" value="1"/>
</dbReference>